<keyword evidence="2" id="KW-1185">Reference proteome</keyword>
<proteinExistence type="predicted"/>
<reference evidence="1 2" key="1">
    <citation type="submission" date="2024-08" db="EMBL/GenBank/DDBJ databases">
        <title>Insights into the chromosomal genome structure of Flemingia macrophylla.</title>
        <authorList>
            <person name="Ding Y."/>
            <person name="Zhao Y."/>
            <person name="Bi W."/>
            <person name="Wu M."/>
            <person name="Zhao G."/>
            <person name="Gong Y."/>
            <person name="Li W."/>
            <person name="Zhang P."/>
        </authorList>
    </citation>
    <scope>NUCLEOTIDE SEQUENCE [LARGE SCALE GENOMIC DNA]</scope>
    <source>
        <strain evidence="1">DYQJB</strain>
        <tissue evidence="1">Leaf</tissue>
    </source>
</reference>
<comment type="caution">
    <text evidence="1">The sequence shown here is derived from an EMBL/GenBank/DDBJ whole genome shotgun (WGS) entry which is preliminary data.</text>
</comment>
<dbReference type="EMBL" id="JBGMDY010000005">
    <property type="protein sequence ID" value="KAL2334943.1"/>
    <property type="molecule type" value="Genomic_DNA"/>
</dbReference>
<evidence type="ECO:0000313" key="1">
    <source>
        <dbReference type="EMBL" id="KAL2334943.1"/>
    </source>
</evidence>
<organism evidence="1 2">
    <name type="scientific">Flemingia macrophylla</name>
    <dbReference type="NCBI Taxonomy" id="520843"/>
    <lineage>
        <taxon>Eukaryota</taxon>
        <taxon>Viridiplantae</taxon>
        <taxon>Streptophyta</taxon>
        <taxon>Embryophyta</taxon>
        <taxon>Tracheophyta</taxon>
        <taxon>Spermatophyta</taxon>
        <taxon>Magnoliopsida</taxon>
        <taxon>eudicotyledons</taxon>
        <taxon>Gunneridae</taxon>
        <taxon>Pentapetalae</taxon>
        <taxon>rosids</taxon>
        <taxon>fabids</taxon>
        <taxon>Fabales</taxon>
        <taxon>Fabaceae</taxon>
        <taxon>Papilionoideae</taxon>
        <taxon>50 kb inversion clade</taxon>
        <taxon>NPAAA clade</taxon>
        <taxon>indigoferoid/millettioid clade</taxon>
        <taxon>Phaseoleae</taxon>
        <taxon>Flemingia</taxon>
    </lineage>
</organism>
<gene>
    <name evidence="1" type="ORF">Fmac_016156</name>
</gene>
<protein>
    <submittedName>
        <fullName evidence="1">Uncharacterized protein</fullName>
    </submittedName>
</protein>
<accession>A0ABD1MGM6</accession>
<dbReference type="Proteomes" id="UP001603857">
    <property type="component" value="Unassembled WGS sequence"/>
</dbReference>
<name>A0ABD1MGM6_9FABA</name>
<dbReference type="AlphaFoldDB" id="A0ABD1MGM6"/>
<evidence type="ECO:0000313" key="2">
    <source>
        <dbReference type="Proteomes" id="UP001603857"/>
    </source>
</evidence>
<sequence length="54" mass="6061">MYAPTLDAIDVAMSMETFAVVIGSFFNSLFKSPWTILEHNLGFLVSLHRSLTKL</sequence>